<sequence length="617" mass="70581">MQLPLQHILDFISSSKHTFALTGMTKTGKTKLLHQLAKNLSKNKIEYIILYPNMRLVGSKGKSIYQHLYSSSLETEKFQLMEQEETASSKTMPLRANSDSKNCIYLLDNAHLLSNTAFTTPDGKRYGSGKLLDDLFQFIDFSGSKRKAIFFGDPYQIQRGDILSQCEDSYVLPLLDIDAPNLLGALKMATHLAHALQQHSFASLSYFPDSKLIAQKDKSIAAQEILSHYQNDEPVWYLTETHEQSMRFSQWLRSKLGLSNFLSIGDWLEIYVWQDDENRTIYSGNLERISVTQPTEEIKQPLKGRDKPISFQLQDITLANKSNNPVLVEFLINEKPELGADIAIAVKAWKNQKEKKKKTEVNLAYVRYGYAATVHHAQGMDRDICYINCAHSAGKHSEGYFRWLYSALTVATEKTILLNFTPVTPFDQAIWKINNQAEQIVEQIAIGTGWMLPENSETDFSNKLKEYLHQIAECCQCRLVHQSSHPYLEKYCVQTGQGEFGLQIAYKGNHRISKWQHNAKEEQYSILINLAVECVAKSPYTPTQQVLFNHICQNLPDWKPVSVIPENDYRLSIVLMKQWQERIQFTLNFDKQGVVSSVHVHAVTDLDLIDVVREKLS</sequence>
<accession>F2B9J7</accession>
<dbReference type="HOGENOM" id="CLU_442672_0_0_4"/>
<gene>
    <name evidence="1" type="ORF">HMPREF9123_0380</name>
</gene>
<protein>
    <submittedName>
        <fullName evidence="1">ATP-dependent exoDNAse alpha subunit</fullName>
    </submittedName>
</protein>
<dbReference type="AlphaFoldDB" id="F2B9J7"/>
<evidence type="ECO:0000313" key="2">
    <source>
        <dbReference type="Proteomes" id="UP000004105"/>
    </source>
</evidence>
<reference evidence="1 2" key="1">
    <citation type="submission" date="2011-02" db="EMBL/GenBank/DDBJ databases">
        <authorList>
            <person name="Muzny D."/>
            <person name="Qin X."/>
            <person name="Deng J."/>
            <person name="Jiang H."/>
            <person name="Liu Y."/>
            <person name="Qu J."/>
            <person name="Song X.-Z."/>
            <person name="Zhang L."/>
            <person name="Thornton R."/>
            <person name="Coyle M."/>
            <person name="Francisco L."/>
            <person name="Jackson L."/>
            <person name="Javaid M."/>
            <person name="Korchina V."/>
            <person name="Kovar C."/>
            <person name="Mata R."/>
            <person name="Mathew T."/>
            <person name="Ngo R."/>
            <person name="Nguyen L."/>
            <person name="Nguyen N."/>
            <person name="Okwuonu G."/>
            <person name="Ongeri F."/>
            <person name="Pham C."/>
            <person name="Simmons D."/>
            <person name="Wilczek-Boney K."/>
            <person name="Hale W."/>
            <person name="Jakkamsetti A."/>
            <person name="Pham P."/>
            <person name="Ruth R."/>
            <person name="San Lucas F."/>
            <person name="Warren J."/>
            <person name="Zhang J."/>
            <person name="Zhao Z."/>
            <person name="Zhou C."/>
            <person name="Zhu D."/>
            <person name="Lee S."/>
            <person name="Bess C."/>
            <person name="Blankenburg K."/>
            <person name="Forbes L."/>
            <person name="Fu Q."/>
            <person name="Gubbala S."/>
            <person name="Hirani K."/>
            <person name="Jayaseelan J.C."/>
            <person name="Lara F."/>
            <person name="Munidasa M."/>
            <person name="Palculict T."/>
            <person name="Patil S."/>
            <person name="Pu L.-L."/>
            <person name="Saada N."/>
            <person name="Tang L."/>
            <person name="Weissenberger G."/>
            <person name="Zhu Y."/>
            <person name="Hemphill L."/>
            <person name="Shang Y."/>
            <person name="Youmans B."/>
            <person name="Ayvaz T."/>
            <person name="Ross M."/>
            <person name="Santibanez J."/>
            <person name="Aqrawi P."/>
            <person name="Gross S."/>
            <person name="Joshi V."/>
            <person name="Fowler G."/>
            <person name="Nazareth L."/>
            <person name="Reid J."/>
            <person name="Worley K."/>
            <person name="Petrosino J."/>
            <person name="Highlander S."/>
            <person name="Gibbs R."/>
        </authorList>
    </citation>
    <scope>NUCLEOTIDE SEQUENCE [LARGE SCALE GENOMIC DNA]</scope>
    <source>
        <strain evidence="1 2">ATCC BAA-1200</strain>
    </source>
</reference>
<dbReference type="EMBL" id="AFAY01000006">
    <property type="protein sequence ID" value="EGF11938.1"/>
    <property type="molecule type" value="Genomic_DNA"/>
</dbReference>
<dbReference type="OrthoDB" id="9803432at2"/>
<dbReference type="SUPFAM" id="SSF52540">
    <property type="entry name" value="P-loop containing nucleoside triphosphate hydrolases"/>
    <property type="match status" value="2"/>
</dbReference>
<evidence type="ECO:0000313" key="1">
    <source>
        <dbReference type="EMBL" id="EGF11938.1"/>
    </source>
</evidence>
<comment type="caution">
    <text evidence="1">The sequence shown here is derived from an EMBL/GenBank/DDBJ whole genome shotgun (WGS) entry which is preliminary data.</text>
</comment>
<dbReference type="RefSeq" id="WP_007341392.1">
    <property type="nucleotide sequence ID" value="NZ_GL878494.1"/>
</dbReference>
<dbReference type="Proteomes" id="UP000004105">
    <property type="component" value="Unassembled WGS sequence"/>
</dbReference>
<dbReference type="Gene3D" id="3.40.50.300">
    <property type="entry name" value="P-loop containing nucleotide triphosphate hydrolases"/>
    <property type="match status" value="2"/>
</dbReference>
<keyword evidence="2" id="KW-1185">Reference proteome</keyword>
<proteinExistence type="predicted"/>
<organism evidence="1 2">
    <name type="scientific">Neisseria bacilliformis ATCC BAA-1200</name>
    <dbReference type="NCBI Taxonomy" id="888742"/>
    <lineage>
        <taxon>Bacteria</taxon>
        <taxon>Pseudomonadati</taxon>
        <taxon>Pseudomonadota</taxon>
        <taxon>Betaproteobacteria</taxon>
        <taxon>Neisseriales</taxon>
        <taxon>Neisseriaceae</taxon>
        <taxon>Neisseria</taxon>
    </lineage>
</organism>
<name>F2B9J7_9NEIS</name>
<dbReference type="InterPro" id="IPR027417">
    <property type="entry name" value="P-loop_NTPase"/>
</dbReference>